<dbReference type="Gene3D" id="1.25.40.10">
    <property type="entry name" value="Tetratricopeptide repeat domain"/>
    <property type="match status" value="1"/>
</dbReference>
<proteinExistence type="predicted"/>
<protein>
    <submittedName>
        <fullName evidence="2">Uncharacterized protein</fullName>
    </submittedName>
</protein>
<dbReference type="RefSeq" id="WP_061834114.1">
    <property type="nucleotide sequence ID" value="NZ_LUKE01000001.1"/>
</dbReference>
<keyword evidence="3" id="KW-1185">Reference proteome</keyword>
<dbReference type="OrthoDB" id="5288896at2"/>
<evidence type="ECO:0000313" key="2">
    <source>
        <dbReference type="EMBL" id="KYG66550.1"/>
    </source>
</evidence>
<sequence length="370" mass="41842">MKWLWSSILVLSVGCAHFAERAKEANIEEVQRNAQAQDLHEAEDLLNKGRFEESEKAYVTFQTKYPQSTFYQASRLGLAQSFEGQGRFNEAVELNREIYLNTLRLQPEIAAKALYRSAFCYEAMGDDQKALAALLDAKNLGQHLPPEIALAEIPAKLSAIYARQDREKEALAYLNEAEKGLAKVMQERGSTLERSWLAQTYFQMGSISTNQLSRENFGSFAQGQMWVQSYLIKAMKLDDLTWSPRAQKKLIETYRSLFSLFESEAELAQQVQMGGDLYDLMDQAELFKPITGEKIEGYEKDFFATLTDIRSQSDKILYTAKETTGLTVESQKLNGLRRAGRVKADKLLPGEKAKPIPLPPKIVPSQDPNL</sequence>
<dbReference type="SUPFAM" id="SSF48452">
    <property type="entry name" value="TPR-like"/>
    <property type="match status" value="1"/>
</dbReference>
<dbReference type="InterPro" id="IPR011990">
    <property type="entry name" value="TPR-like_helical_dom_sf"/>
</dbReference>
<evidence type="ECO:0000313" key="3">
    <source>
        <dbReference type="Proteomes" id="UP000075320"/>
    </source>
</evidence>
<evidence type="ECO:0000256" key="1">
    <source>
        <dbReference type="SAM" id="MobiDB-lite"/>
    </source>
</evidence>
<dbReference type="PROSITE" id="PS51257">
    <property type="entry name" value="PROKAR_LIPOPROTEIN"/>
    <property type="match status" value="1"/>
</dbReference>
<dbReference type="Proteomes" id="UP000075320">
    <property type="component" value="Unassembled WGS sequence"/>
</dbReference>
<gene>
    <name evidence="2" type="ORF">AZI86_05765</name>
</gene>
<dbReference type="EMBL" id="LUKE01000001">
    <property type="protein sequence ID" value="KYG66550.1"/>
    <property type="molecule type" value="Genomic_DNA"/>
</dbReference>
<organism evidence="2 3">
    <name type="scientific">Bdellovibrio bacteriovorus</name>
    <dbReference type="NCBI Taxonomy" id="959"/>
    <lineage>
        <taxon>Bacteria</taxon>
        <taxon>Pseudomonadati</taxon>
        <taxon>Bdellovibrionota</taxon>
        <taxon>Bdellovibrionia</taxon>
        <taxon>Bdellovibrionales</taxon>
        <taxon>Pseudobdellovibrionaceae</taxon>
        <taxon>Bdellovibrio</taxon>
    </lineage>
</organism>
<accession>A0A150WQ46</accession>
<reference evidence="2 3" key="1">
    <citation type="submission" date="2016-03" db="EMBL/GenBank/DDBJ databases">
        <authorList>
            <person name="Ploux O."/>
        </authorList>
    </citation>
    <scope>NUCLEOTIDE SEQUENCE [LARGE SCALE GENOMIC DNA]</scope>
    <source>
        <strain evidence="2 3">R0</strain>
    </source>
</reference>
<comment type="caution">
    <text evidence="2">The sequence shown here is derived from an EMBL/GenBank/DDBJ whole genome shotgun (WGS) entry which is preliminary data.</text>
</comment>
<feature type="region of interest" description="Disordered" evidence="1">
    <location>
        <begin position="350"/>
        <end position="370"/>
    </location>
</feature>
<name>A0A150WQ46_BDEBC</name>
<dbReference type="AlphaFoldDB" id="A0A150WQ46"/>